<dbReference type="CTD" id="20250100"/>
<name>V3ZTQ1_LOTGI</name>
<dbReference type="GO" id="GO:0008420">
    <property type="term" value="F:RNA polymerase II CTD heptapeptide repeat phosphatase activity"/>
    <property type="evidence" value="ECO:0007669"/>
    <property type="project" value="UniProtKB-ARBA"/>
</dbReference>
<dbReference type="FunFam" id="3.40.50.2300:FF:000039">
    <property type="entry name" value="RNA polymerase II subunit A C-terminal domain phosphatase"/>
    <property type="match status" value="1"/>
</dbReference>
<accession>V3ZTQ1</accession>
<dbReference type="OrthoDB" id="57957at2759"/>
<evidence type="ECO:0000256" key="5">
    <source>
        <dbReference type="ARBA" id="ARBA00022912"/>
    </source>
</evidence>
<keyword evidence="6 9" id="KW-0539">Nucleus</keyword>
<comment type="function">
    <text evidence="9">Protein phosphatase that catalyzes the dephosphorylation of the C-terminal domain of RNA polymerase II. Plays a role in RNA processing and termination.</text>
</comment>
<dbReference type="InterPro" id="IPR006811">
    <property type="entry name" value="RNA_pol_II_suA"/>
</dbReference>
<keyword evidence="11" id="KW-1185">Reference proteome</keyword>
<comment type="similarity">
    <text evidence="2 9">Belongs to the SSU72 phosphatase family.</text>
</comment>
<evidence type="ECO:0000313" key="11">
    <source>
        <dbReference type="Proteomes" id="UP000030746"/>
    </source>
</evidence>
<sequence length="193" mass="22171">MPSEVKVAVVCSSNQNRSMEAHNFLSKKGYSVRSFGTGNQVKLPGPSPDKPNNYDFNVTYDEMFKDLSQKDPELYTQNGILHMLDRNRRLKPKPERFQNCSDKFDIIMTCEERVYDQVIEDLENREKDGGQAVHIINIDIQDNHEEATIGAFMICELVAMLAISDDLDNDVDEIVQEFESQTKRTILHTVAFY</sequence>
<comment type="catalytic activity">
    <reaction evidence="7 9">
        <text>O-phospho-L-seryl-[protein] + H2O = L-seryl-[protein] + phosphate</text>
        <dbReference type="Rhea" id="RHEA:20629"/>
        <dbReference type="Rhea" id="RHEA-COMP:9863"/>
        <dbReference type="Rhea" id="RHEA-COMP:11604"/>
        <dbReference type="ChEBI" id="CHEBI:15377"/>
        <dbReference type="ChEBI" id="CHEBI:29999"/>
        <dbReference type="ChEBI" id="CHEBI:43474"/>
        <dbReference type="ChEBI" id="CHEBI:83421"/>
        <dbReference type="EC" id="3.1.3.16"/>
    </reaction>
</comment>
<dbReference type="AlphaFoldDB" id="V3ZTQ1"/>
<evidence type="ECO:0000256" key="3">
    <source>
        <dbReference type="ARBA" id="ARBA00022664"/>
    </source>
</evidence>
<dbReference type="EMBL" id="KB203534">
    <property type="protein sequence ID" value="ESO84301.1"/>
    <property type="molecule type" value="Genomic_DNA"/>
</dbReference>
<dbReference type="Pfam" id="PF04722">
    <property type="entry name" value="Ssu72"/>
    <property type="match status" value="1"/>
</dbReference>
<evidence type="ECO:0000256" key="8">
    <source>
        <dbReference type="ARBA" id="ARBA00048336"/>
    </source>
</evidence>
<evidence type="ECO:0000256" key="4">
    <source>
        <dbReference type="ARBA" id="ARBA00022801"/>
    </source>
</evidence>
<evidence type="ECO:0000256" key="6">
    <source>
        <dbReference type="ARBA" id="ARBA00023242"/>
    </source>
</evidence>
<dbReference type="RefSeq" id="XP_009064914.1">
    <property type="nucleotide sequence ID" value="XM_009066666.1"/>
</dbReference>
<evidence type="ECO:0000256" key="2">
    <source>
        <dbReference type="ARBA" id="ARBA00008978"/>
    </source>
</evidence>
<keyword evidence="5 9" id="KW-0904">Protein phosphatase</keyword>
<dbReference type="GeneID" id="20250100"/>
<evidence type="ECO:0000256" key="7">
    <source>
        <dbReference type="ARBA" id="ARBA00047761"/>
    </source>
</evidence>
<evidence type="ECO:0000256" key="1">
    <source>
        <dbReference type="ARBA" id="ARBA00004123"/>
    </source>
</evidence>
<dbReference type="OMA" id="PNCYEFG"/>
<comment type="catalytic activity">
    <reaction evidence="8 9">
        <text>O-phospho-L-threonyl-[protein] + H2O = L-threonyl-[protein] + phosphate</text>
        <dbReference type="Rhea" id="RHEA:47004"/>
        <dbReference type="Rhea" id="RHEA-COMP:11060"/>
        <dbReference type="Rhea" id="RHEA-COMP:11605"/>
        <dbReference type="ChEBI" id="CHEBI:15377"/>
        <dbReference type="ChEBI" id="CHEBI:30013"/>
        <dbReference type="ChEBI" id="CHEBI:43474"/>
        <dbReference type="ChEBI" id="CHEBI:61977"/>
        <dbReference type="EC" id="3.1.3.16"/>
    </reaction>
</comment>
<organism evidence="10 11">
    <name type="scientific">Lottia gigantea</name>
    <name type="common">Giant owl limpet</name>
    <dbReference type="NCBI Taxonomy" id="225164"/>
    <lineage>
        <taxon>Eukaryota</taxon>
        <taxon>Metazoa</taxon>
        <taxon>Spiralia</taxon>
        <taxon>Lophotrochozoa</taxon>
        <taxon>Mollusca</taxon>
        <taxon>Gastropoda</taxon>
        <taxon>Patellogastropoda</taxon>
        <taxon>Lottioidea</taxon>
        <taxon>Lottiidae</taxon>
        <taxon>Lottia</taxon>
    </lineage>
</organism>
<dbReference type="FunFam" id="3.40.50.2300:FF:000066">
    <property type="entry name" value="RNA polymerase II subunit A C-terminal domain phosphatase SSU72"/>
    <property type="match status" value="1"/>
</dbReference>
<dbReference type="STRING" id="225164.V3ZTQ1"/>
<evidence type="ECO:0000313" key="10">
    <source>
        <dbReference type="EMBL" id="ESO84301.1"/>
    </source>
</evidence>
<dbReference type="EC" id="3.1.3.16" evidence="9"/>
<comment type="subcellular location">
    <subcellularLocation>
        <location evidence="1 9">Nucleus</location>
    </subcellularLocation>
</comment>
<dbReference type="Proteomes" id="UP000030746">
    <property type="component" value="Unassembled WGS sequence"/>
</dbReference>
<dbReference type="KEGG" id="lgi:LOTGIDRAFT_236282"/>
<evidence type="ECO:0000256" key="9">
    <source>
        <dbReference type="RuleBase" id="RU369031"/>
    </source>
</evidence>
<dbReference type="HOGENOM" id="CLU_062463_2_1_1"/>
<dbReference type="GO" id="GO:0005634">
    <property type="term" value="C:nucleus"/>
    <property type="evidence" value="ECO:0007669"/>
    <property type="project" value="UniProtKB-SubCell"/>
</dbReference>
<gene>
    <name evidence="10" type="ORF">LOTGIDRAFT_236282</name>
</gene>
<proteinExistence type="inferred from homology"/>
<dbReference type="PANTHER" id="PTHR20383">
    <property type="entry name" value="RNA POLYMERASE II SUBUNIT A C-TERMINAL DOMAIN PHOSPHATASE"/>
    <property type="match status" value="1"/>
</dbReference>
<reference evidence="10 11" key="1">
    <citation type="journal article" date="2013" name="Nature">
        <title>Insights into bilaterian evolution from three spiralian genomes.</title>
        <authorList>
            <person name="Simakov O."/>
            <person name="Marletaz F."/>
            <person name="Cho S.J."/>
            <person name="Edsinger-Gonzales E."/>
            <person name="Havlak P."/>
            <person name="Hellsten U."/>
            <person name="Kuo D.H."/>
            <person name="Larsson T."/>
            <person name="Lv J."/>
            <person name="Arendt D."/>
            <person name="Savage R."/>
            <person name="Osoegawa K."/>
            <person name="de Jong P."/>
            <person name="Grimwood J."/>
            <person name="Chapman J.A."/>
            <person name="Shapiro H."/>
            <person name="Aerts A."/>
            <person name="Otillar R.P."/>
            <person name="Terry A.Y."/>
            <person name="Boore J.L."/>
            <person name="Grigoriev I.V."/>
            <person name="Lindberg D.R."/>
            <person name="Seaver E.C."/>
            <person name="Weisblat D.A."/>
            <person name="Putnam N.H."/>
            <person name="Rokhsar D.S."/>
        </authorList>
    </citation>
    <scope>NUCLEOTIDE SEQUENCE [LARGE SCALE GENOMIC DNA]</scope>
</reference>
<dbReference type="Gene3D" id="3.40.50.2300">
    <property type="match status" value="2"/>
</dbReference>
<keyword evidence="3 9" id="KW-0507">mRNA processing</keyword>
<keyword evidence="4 9" id="KW-0378">Hydrolase</keyword>
<protein>
    <recommendedName>
        <fullName evidence="9">RNA polymerase II subunit A C-terminal domain phosphatase SSU72</fullName>
        <shortName evidence="9">CTD phosphatase SSU72</shortName>
        <ecNumber evidence="9">3.1.3.16</ecNumber>
    </recommendedName>
</protein>
<dbReference type="GO" id="GO:0031124">
    <property type="term" value="P:mRNA 3'-end processing"/>
    <property type="evidence" value="ECO:0007669"/>
    <property type="project" value="UniProtKB-ARBA"/>
</dbReference>